<proteinExistence type="inferred from homology"/>
<gene>
    <name evidence="2" type="ORF">RGE70_00920</name>
</gene>
<comment type="subcellular location">
    <subcellularLocation>
        <location evidence="1">Cell membrane</location>
        <topology evidence="1">Multi-pass membrane protein</topology>
    </subcellularLocation>
</comment>
<keyword evidence="1" id="KW-0472">Membrane</keyword>
<accession>A0ABZ0JYN1</accession>
<dbReference type="RefSeq" id="WP_310469681.1">
    <property type="nucleotide sequence ID" value="NZ_CP136522.1"/>
</dbReference>
<dbReference type="Proteomes" id="UP001529491">
    <property type="component" value="Chromosome"/>
</dbReference>
<reference evidence="2 3" key="1">
    <citation type="submission" date="2023-10" db="EMBL/GenBank/DDBJ databases">
        <title>Complete genome sequence of Shewanella sp. DAU334.</title>
        <authorList>
            <person name="Lee Y.-S."/>
            <person name="Jeong H.-R."/>
            <person name="Hwang E.-J."/>
            <person name="Choi Y.-L."/>
            <person name="Kim G.-D."/>
        </authorList>
    </citation>
    <scope>NUCLEOTIDE SEQUENCE [LARGE SCALE GENOMIC DNA]</scope>
    <source>
        <strain evidence="2 3">DAU334</strain>
    </source>
</reference>
<dbReference type="PROSITE" id="PS50895">
    <property type="entry name" value="SURF1"/>
    <property type="match status" value="1"/>
</dbReference>
<sequence>MLVFSVLVKLGFWQLERAEQKQQWQAALSARQNATFLSYEQLLNMTGERNLTGYKLSTQVTPVSGNVFLLDNQTVDGKVGYLAYQAVEVEPEKPWLLVELGFVVGGFDRAALPKVQQLIAPMLLTGRVYQKESNPISSDLMPESGWPMRIQNLNLIQLAKVIDKPLASVVLQPNNIPNDPLVHPWQPIPLSSQKHHGYAVQWFSMAGMFALLMLYLLFNKLKQQDNAKK</sequence>
<dbReference type="CDD" id="cd06662">
    <property type="entry name" value="SURF1"/>
    <property type="match status" value="1"/>
</dbReference>
<feature type="transmembrane region" description="Helical" evidence="1">
    <location>
        <begin position="199"/>
        <end position="218"/>
    </location>
</feature>
<comment type="caution">
    <text evidence="1">Lacks conserved residue(s) required for the propagation of feature annotation.</text>
</comment>
<keyword evidence="1" id="KW-1003">Cell membrane</keyword>
<keyword evidence="1" id="KW-0812">Transmembrane</keyword>
<keyword evidence="1" id="KW-1133">Transmembrane helix</keyword>
<dbReference type="InterPro" id="IPR002994">
    <property type="entry name" value="Surf1/Shy1"/>
</dbReference>
<comment type="similarity">
    <text evidence="1">Belongs to the SURF1 family.</text>
</comment>
<dbReference type="EMBL" id="CP136522">
    <property type="protein sequence ID" value="WOT05422.1"/>
    <property type="molecule type" value="Genomic_DNA"/>
</dbReference>
<keyword evidence="3" id="KW-1185">Reference proteome</keyword>
<evidence type="ECO:0000313" key="3">
    <source>
        <dbReference type="Proteomes" id="UP001529491"/>
    </source>
</evidence>
<evidence type="ECO:0000256" key="1">
    <source>
        <dbReference type="RuleBase" id="RU363076"/>
    </source>
</evidence>
<organism evidence="2 3">
    <name type="scientific">Shewanella youngdeokensis</name>
    <dbReference type="NCBI Taxonomy" id="2999068"/>
    <lineage>
        <taxon>Bacteria</taxon>
        <taxon>Pseudomonadati</taxon>
        <taxon>Pseudomonadota</taxon>
        <taxon>Gammaproteobacteria</taxon>
        <taxon>Alteromonadales</taxon>
        <taxon>Shewanellaceae</taxon>
        <taxon>Shewanella</taxon>
    </lineage>
</organism>
<name>A0ABZ0JYN1_9GAMM</name>
<dbReference type="Pfam" id="PF02104">
    <property type="entry name" value="SURF1"/>
    <property type="match status" value="1"/>
</dbReference>
<protein>
    <recommendedName>
        <fullName evidence="1">SURF1-like protein</fullName>
    </recommendedName>
</protein>
<evidence type="ECO:0000313" key="2">
    <source>
        <dbReference type="EMBL" id="WOT05422.1"/>
    </source>
</evidence>